<sequence>MVTSLLIAMMFLKAVLLIEFEKVEPIDIVNIIGLGYFTFLTLKGIFWHFIICENEKIIIYKFRKQVIDRDSIDAISVQYGIFGKLTIRLKDGILFNIDTIQLNRSDIDFLLKLVPNKE</sequence>
<feature type="transmembrane region" description="Helical" evidence="1">
    <location>
        <begin position="33"/>
        <end position="52"/>
    </location>
</feature>
<gene>
    <name evidence="2" type="ORF">B879_04181</name>
</gene>
<evidence type="ECO:0000313" key="3">
    <source>
        <dbReference type="Proteomes" id="UP000004478"/>
    </source>
</evidence>
<evidence type="ECO:0008006" key="4">
    <source>
        <dbReference type="Google" id="ProtNLM"/>
    </source>
</evidence>
<accession>K1LSZ3</accession>
<keyword evidence="1" id="KW-0812">Transmembrane</keyword>
<keyword evidence="3" id="KW-1185">Reference proteome</keyword>
<comment type="caution">
    <text evidence="2">The sequence shown here is derived from an EMBL/GenBank/DDBJ whole genome shotgun (WGS) entry which is preliminary data.</text>
</comment>
<dbReference type="Proteomes" id="UP000004478">
    <property type="component" value="Unassembled WGS sequence"/>
</dbReference>
<dbReference type="AlphaFoldDB" id="K1LSZ3"/>
<proteinExistence type="predicted"/>
<keyword evidence="1" id="KW-0472">Membrane</keyword>
<keyword evidence="1" id="KW-1133">Transmembrane helix</keyword>
<dbReference type="EMBL" id="AMGM01000194">
    <property type="protein sequence ID" value="EKB47224.1"/>
    <property type="molecule type" value="Genomic_DNA"/>
</dbReference>
<evidence type="ECO:0000256" key="1">
    <source>
        <dbReference type="SAM" id="Phobius"/>
    </source>
</evidence>
<protein>
    <recommendedName>
        <fullName evidence="4">DUF304 domain-containing protein</fullName>
    </recommendedName>
</protein>
<name>K1LSZ3_CECL9</name>
<evidence type="ECO:0000313" key="2">
    <source>
        <dbReference type="EMBL" id="EKB47224.1"/>
    </source>
</evidence>
<organism evidence="2 3">
    <name type="scientific">Cecembia lonarensis (strain CCUG 58316 / KCTC 22772 / LW9)</name>
    <dbReference type="NCBI Taxonomy" id="1225176"/>
    <lineage>
        <taxon>Bacteria</taxon>
        <taxon>Pseudomonadati</taxon>
        <taxon>Bacteroidota</taxon>
        <taxon>Cytophagia</taxon>
        <taxon>Cytophagales</taxon>
        <taxon>Cyclobacteriaceae</taxon>
        <taxon>Cecembia</taxon>
    </lineage>
</organism>
<reference evidence="2 3" key="1">
    <citation type="journal article" date="2012" name="J. Bacteriol.">
        <title>Draft Genome Sequence of Cecembia lonarensis Strain LW9T, Isolated from Lonar Lake, a Haloalkaline Lake in India.</title>
        <authorList>
            <person name="Shivaji S."/>
            <person name="Ara S."/>
            <person name="Singh A."/>
            <person name="Pinnaka A.K."/>
        </authorList>
    </citation>
    <scope>NUCLEOTIDE SEQUENCE [LARGE SCALE GENOMIC DNA]</scope>
    <source>
        <strain evidence="2 3">LW9</strain>
    </source>
</reference>